<evidence type="ECO:0000256" key="2">
    <source>
        <dbReference type="ARBA" id="ARBA00012662"/>
    </source>
</evidence>
<reference evidence="7 8" key="1">
    <citation type="submission" date="2022-08" db="EMBL/GenBank/DDBJ databases">
        <title>Aerococcaceae sp. nov isolated from spoiled eye mask.</title>
        <authorList>
            <person name="Zhou G."/>
            <person name="Xie X.-B."/>
            <person name="Shi Q.-S."/>
            <person name="Wang Y.-S."/>
            <person name="Wen X."/>
            <person name="Peng H."/>
            <person name="Yang X.-J."/>
            <person name="Tao H.-B."/>
            <person name="Huang X.-M."/>
        </authorList>
    </citation>
    <scope>NUCLEOTIDE SEQUENCE [LARGE SCALE GENOMIC DNA]</scope>
    <source>
        <strain evidence="8">DM20194951</strain>
    </source>
</reference>
<evidence type="ECO:0000256" key="1">
    <source>
        <dbReference type="ARBA" id="ARBA00007951"/>
    </source>
</evidence>
<evidence type="ECO:0000256" key="4">
    <source>
        <dbReference type="ARBA" id="ARBA00022801"/>
    </source>
</evidence>
<comment type="similarity">
    <text evidence="1">Belongs to the glycosyl hydrolase 29 family.</text>
</comment>
<dbReference type="Gene3D" id="2.60.120.260">
    <property type="entry name" value="Galactose-binding domain-like"/>
    <property type="match status" value="1"/>
</dbReference>
<evidence type="ECO:0000256" key="5">
    <source>
        <dbReference type="ARBA" id="ARBA00023295"/>
    </source>
</evidence>
<keyword evidence="3" id="KW-0732">Signal</keyword>
<dbReference type="PANTHER" id="PTHR10030:SF37">
    <property type="entry name" value="ALPHA-L-FUCOSIDASE-RELATED"/>
    <property type="match status" value="1"/>
</dbReference>
<keyword evidence="5" id="KW-0326">Glycosidase</keyword>
<evidence type="ECO:0000259" key="6">
    <source>
        <dbReference type="Pfam" id="PF01120"/>
    </source>
</evidence>
<dbReference type="Proteomes" id="UP001315967">
    <property type="component" value="Chromosome"/>
</dbReference>
<evidence type="ECO:0000313" key="7">
    <source>
        <dbReference type="EMBL" id="UUX34455.1"/>
    </source>
</evidence>
<dbReference type="SUPFAM" id="SSF51445">
    <property type="entry name" value="(Trans)glycosidases"/>
    <property type="match status" value="1"/>
</dbReference>
<sequence length="475" mass="54446">MNINETITIRPNARQYQWQQVEFFGFIHFGINTMNDVEWGDGSESPSVFNPSKLDCHQWVKTFKDAGMKGAILTCKHHDGFCLWPSQFTQHSVASSPWKNGVGDVVAEFSQACHDLDMKFGVYLSPWDRAESTYGQGKAYDDYFVHQIEELLTNYGDVFEVWFDGANGEGPNGKVQVYDWQRYYDTIHRLQPKAVIAISGPDVRWVGNEAGKTRDNEWSVVPIQYSNPNYTADHSQQVDDGTFPLHFDATDQDLASSERLANYTGELIWYPAEVDTSIRPGWFYHENQDEQVRSAEELFDIYKGAVGGNCALILNVPPNKEGLFAAQDIQNLQALGKKIKQLKHLRPKGDFKYYVSSNQLGLNKDTMQTQRLTDSYWQSAVADETPSITLRFEEQQAINTLILQEHILASQRVERFTIYYRKNNQKQQLLSSGTIGYQKIVEFDTLYTDEIWIEFNEFRGDTVCINTGIAGYLER</sequence>
<protein>
    <recommendedName>
        <fullName evidence="2">alpha-L-fucosidase</fullName>
        <ecNumber evidence="2">3.2.1.51</ecNumber>
    </recommendedName>
</protein>
<feature type="domain" description="Glycoside hydrolase family 29 N-terminal" evidence="6">
    <location>
        <begin position="45"/>
        <end position="338"/>
    </location>
</feature>
<dbReference type="PANTHER" id="PTHR10030">
    <property type="entry name" value="ALPHA-L-FUCOSIDASE"/>
    <property type="match status" value="1"/>
</dbReference>
<organism evidence="7 8">
    <name type="scientific">Fundicoccus culcitae</name>
    <dbReference type="NCBI Taxonomy" id="2969821"/>
    <lineage>
        <taxon>Bacteria</taxon>
        <taxon>Bacillati</taxon>
        <taxon>Bacillota</taxon>
        <taxon>Bacilli</taxon>
        <taxon>Lactobacillales</taxon>
        <taxon>Aerococcaceae</taxon>
        <taxon>Fundicoccus</taxon>
    </lineage>
</organism>
<dbReference type="InterPro" id="IPR000933">
    <property type="entry name" value="Glyco_hydro_29"/>
</dbReference>
<evidence type="ECO:0000313" key="8">
    <source>
        <dbReference type="Proteomes" id="UP001315967"/>
    </source>
</evidence>
<dbReference type="InterPro" id="IPR017853">
    <property type="entry name" value="GH"/>
</dbReference>
<dbReference type="Pfam" id="PF01120">
    <property type="entry name" value="Alpha_L_fucos"/>
    <property type="match status" value="1"/>
</dbReference>
<dbReference type="InterPro" id="IPR057739">
    <property type="entry name" value="Glyco_hydro_29_N"/>
</dbReference>
<dbReference type="SMART" id="SM00812">
    <property type="entry name" value="Alpha_L_fucos"/>
    <property type="match status" value="1"/>
</dbReference>
<gene>
    <name evidence="7" type="ORF">NRE15_02055</name>
</gene>
<dbReference type="EC" id="3.2.1.51" evidence="2"/>
<dbReference type="Gene3D" id="3.20.20.80">
    <property type="entry name" value="Glycosidases"/>
    <property type="match status" value="1"/>
</dbReference>
<evidence type="ECO:0000256" key="3">
    <source>
        <dbReference type="ARBA" id="ARBA00022729"/>
    </source>
</evidence>
<keyword evidence="4" id="KW-0378">Hydrolase</keyword>
<accession>A0ABY5P7U9</accession>
<name>A0ABY5P7U9_9LACT</name>
<keyword evidence="8" id="KW-1185">Reference proteome</keyword>
<dbReference type="RefSeq" id="WP_313793958.1">
    <property type="nucleotide sequence ID" value="NZ_CP102453.1"/>
</dbReference>
<proteinExistence type="inferred from homology"/>
<dbReference type="EMBL" id="CP102453">
    <property type="protein sequence ID" value="UUX34455.1"/>
    <property type="molecule type" value="Genomic_DNA"/>
</dbReference>